<dbReference type="GO" id="GO:0005886">
    <property type="term" value="C:plasma membrane"/>
    <property type="evidence" value="ECO:0007669"/>
    <property type="project" value="UniProtKB-SubCell"/>
</dbReference>
<evidence type="ECO:0000313" key="8">
    <source>
        <dbReference type="EMBL" id="MCC9273661.1"/>
    </source>
</evidence>
<accession>A0A9E4DSH3</accession>
<comment type="caution">
    <text evidence="8">The sequence shown here is derived from an EMBL/GenBank/DDBJ whole genome shotgun (WGS) entry which is preliminary data.</text>
</comment>
<evidence type="ECO:0000256" key="3">
    <source>
        <dbReference type="ARBA" id="ARBA00022692"/>
    </source>
</evidence>
<comment type="subcellular location">
    <subcellularLocation>
        <location evidence="1">Cell membrane</location>
        <topology evidence="1">Multi-pass membrane protein</topology>
    </subcellularLocation>
</comment>
<organism evidence="8 9">
    <name type="scientific">Enterococcus aquimarinus</name>
    <dbReference type="NCBI Taxonomy" id="328396"/>
    <lineage>
        <taxon>Bacteria</taxon>
        <taxon>Bacillati</taxon>
        <taxon>Bacillota</taxon>
        <taxon>Bacilli</taxon>
        <taxon>Lactobacillales</taxon>
        <taxon>Enterococcaceae</taxon>
        <taxon>Enterococcus</taxon>
    </lineage>
</organism>
<proteinExistence type="predicted"/>
<keyword evidence="5 6" id="KW-0472">Membrane</keyword>
<evidence type="ECO:0000313" key="9">
    <source>
        <dbReference type="Proteomes" id="UP000813384"/>
    </source>
</evidence>
<gene>
    <name evidence="8" type="ORF">K8V42_05160</name>
</gene>
<keyword evidence="3 6" id="KW-0812">Transmembrane</keyword>
<dbReference type="OrthoDB" id="3243324at2"/>
<feature type="transmembrane region" description="Helical" evidence="6">
    <location>
        <begin position="13"/>
        <end position="33"/>
    </location>
</feature>
<evidence type="ECO:0000259" key="7">
    <source>
        <dbReference type="Pfam" id="PF13396"/>
    </source>
</evidence>
<dbReference type="Pfam" id="PF13396">
    <property type="entry name" value="PLDc_N"/>
    <property type="match status" value="1"/>
</dbReference>
<dbReference type="EMBL" id="JAJJVO010000078">
    <property type="protein sequence ID" value="MCC9273661.1"/>
    <property type="molecule type" value="Genomic_DNA"/>
</dbReference>
<dbReference type="RefSeq" id="WP_071874415.1">
    <property type="nucleotide sequence ID" value="NZ_JBHSHF010000020.1"/>
</dbReference>
<dbReference type="Proteomes" id="UP000813384">
    <property type="component" value="Unassembled WGS sequence"/>
</dbReference>
<evidence type="ECO:0000256" key="5">
    <source>
        <dbReference type="ARBA" id="ARBA00023136"/>
    </source>
</evidence>
<keyword evidence="2" id="KW-1003">Cell membrane</keyword>
<reference evidence="8" key="1">
    <citation type="journal article" date="2021" name="PeerJ">
        <title>Extensive microbial diversity within the chicken gut microbiome revealed by metagenomics and culture.</title>
        <authorList>
            <person name="Gilroy R."/>
            <person name="Ravi A."/>
            <person name="Getino M."/>
            <person name="Pursley I."/>
            <person name="Horton D.L."/>
            <person name="Alikhan N.F."/>
            <person name="Baker D."/>
            <person name="Gharbi K."/>
            <person name="Hall N."/>
            <person name="Watson M."/>
            <person name="Adriaenssens E.M."/>
            <person name="Foster-Nyarko E."/>
            <person name="Jarju S."/>
            <person name="Secka A."/>
            <person name="Antonio M."/>
            <person name="Oren A."/>
            <person name="Chaudhuri R.R."/>
            <person name="La Ragione R."/>
            <person name="Hildebrand F."/>
            <person name="Pallen M.J."/>
        </authorList>
    </citation>
    <scope>NUCLEOTIDE SEQUENCE</scope>
    <source>
        <strain evidence="8">150</strain>
    </source>
</reference>
<reference evidence="8" key="2">
    <citation type="submission" date="2021-11" db="EMBL/GenBank/DDBJ databases">
        <authorList>
            <person name="Gilroy R."/>
        </authorList>
    </citation>
    <scope>NUCLEOTIDE SEQUENCE</scope>
    <source>
        <strain evidence="8">150</strain>
    </source>
</reference>
<dbReference type="InterPro" id="IPR027379">
    <property type="entry name" value="CLS_N"/>
</dbReference>
<keyword evidence="4 6" id="KW-1133">Transmembrane helix</keyword>
<protein>
    <submittedName>
        <fullName evidence="8">PLD nuclease N-terminal domain-containing protein</fullName>
    </submittedName>
</protein>
<evidence type="ECO:0000256" key="6">
    <source>
        <dbReference type="SAM" id="Phobius"/>
    </source>
</evidence>
<feature type="transmembrane region" description="Helical" evidence="6">
    <location>
        <begin position="45"/>
        <end position="64"/>
    </location>
</feature>
<name>A0A9E4DSH3_9ENTE</name>
<dbReference type="AlphaFoldDB" id="A0A9E4DSH3"/>
<evidence type="ECO:0000256" key="2">
    <source>
        <dbReference type="ARBA" id="ARBA00022475"/>
    </source>
</evidence>
<feature type="domain" description="Cardiolipin synthase N-terminal" evidence="7">
    <location>
        <begin position="24"/>
        <end position="65"/>
    </location>
</feature>
<evidence type="ECO:0000256" key="1">
    <source>
        <dbReference type="ARBA" id="ARBA00004651"/>
    </source>
</evidence>
<sequence length="70" mass="8207">MNNSELFFNNLPLFIPLILLNLGLMITAVIHVLKHPKYRFGNQVFWLIVVVFFQFFGPVLYFVFGKGDEE</sequence>
<evidence type="ECO:0000256" key="4">
    <source>
        <dbReference type="ARBA" id="ARBA00022989"/>
    </source>
</evidence>